<dbReference type="AlphaFoldDB" id="A0A7S4ZSE9"/>
<sequence>MSTRQPHSYVFGASTGIGAAVAKELVSNGFFVHGFSRSFPSWANEIGEFRWHRLDFNDPKSVGQAIQTALDASDGEAELMAYSAIYYGTARSRLVDMPLDEWYRQFNVNLHGLAIALRALLPALEKANPGIILNVSSEVVFNGGPSRAGYAATKAAAANLISSVAQEYSSDLVRTVQVLPIAMVDTPGVRRRRRTDFDYSSYMQPDSFRPITREIVTTKALYLAGRTLVVNHDGSWRDVATQAVPSQSRAPESLNVS</sequence>
<dbReference type="InterPro" id="IPR002347">
    <property type="entry name" value="SDR_fam"/>
</dbReference>
<name>A0A7S4ZSE9_RHIRH</name>
<dbReference type="EMBL" id="MK318987">
    <property type="protein sequence ID" value="QCL10235.1"/>
    <property type="molecule type" value="Genomic_DNA"/>
</dbReference>
<dbReference type="InterPro" id="IPR020904">
    <property type="entry name" value="Sc_DH/Rdtase_CS"/>
</dbReference>
<gene>
    <name evidence="3" type="ORF">pC6.5b_341</name>
</gene>
<keyword evidence="2" id="KW-0560">Oxidoreductase</keyword>
<evidence type="ECO:0000256" key="2">
    <source>
        <dbReference type="ARBA" id="ARBA00023002"/>
    </source>
</evidence>
<proteinExistence type="inferred from homology"/>
<comment type="similarity">
    <text evidence="1">Belongs to the short-chain dehydrogenases/reductases (SDR) family.</text>
</comment>
<protein>
    <submittedName>
        <fullName evidence="3">NADH(P)-binding family protein</fullName>
    </submittedName>
</protein>
<dbReference type="GO" id="GO:0016491">
    <property type="term" value="F:oxidoreductase activity"/>
    <property type="evidence" value="ECO:0007669"/>
    <property type="project" value="UniProtKB-KW"/>
</dbReference>
<dbReference type="InterPro" id="IPR036291">
    <property type="entry name" value="NAD(P)-bd_dom_sf"/>
</dbReference>
<dbReference type="PANTHER" id="PTHR24321:SF8">
    <property type="entry name" value="ESTRADIOL 17-BETA-DEHYDROGENASE 8-RELATED"/>
    <property type="match status" value="1"/>
</dbReference>
<dbReference type="RefSeq" id="WP_174048975.1">
    <property type="nucleotide sequence ID" value="NZ_MK318987.1"/>
</dbReference>
<dbReference type="Gene3D" id="3.40.50.720">
    <property type="entry name" value="NAD(P)-binding Rossmann-like Domain"/>
    <property type="match status" value="1"/>
</dbReference>
<dbReference type="PRINTS" id="PR00081">
    <property type="entry name" value="GDHRDH"/>
</dbReference>
<reference evidence="3" key="1">
    <citation type="submission" date="2018-12" db="EMBL/GenBank/DDBJ databases">
        <title>Three Rhizobium rhizogenes strains isolated from the same crown gall tumor carry diverse plasmids.</title>
        <authorList>
            <person name="Pulawska J."/>
            <person name="Kuzmanovic N."/>
        </authorList>
    </citation>
    <scope>NUCLEOTIDE SEQUENCE</scope>
    <source>
        <strain evidence="3">C6.5</strain>
        <plasmid evidence="3">pC6.5b</plasmid>
    </source>
</reference>
<geneLocation type="plasmid" evidence="3">
    <name>pC6.5b</name>
</geneLocation>
<dbReference type="CDD" id="cd05233">
    <property type="entry name" value="SDR_c"/>
    <property type="match status" value="1"/>
</dbReference>
<dbReference type="SUPFAM" id="SSF51735">
    <property type="entry name" value="NAD(P)-binding Rossmann-fold domains"/>
    <property type="match status" value="1"/>
</dbReference>
<evidence type="ECO:0000313" key="3">
    <source>
        <dbReference type="EMBL" id="QCL10235.1"/>
    </source>
</evidence>
<keyword evidence="3" id="KW-0614">Plasmid</keyword>
<dbReference type="PANTHER" id="PTHR24321">
    <property type="entry name" value="DEHYDROGENASES, SHORT CHAIN"/>
    <property type="match status" value="1"/>
</dbReference>
<organism evidence="3">
    <name type="scientific">Rhizobium rhizogenes</name>
    <name type="common">Agrobacterium rhizogenes</name>
    <dbReference type="NCBI Taxonomy" id="359"/>
    <lineage>
        <taxon>Bacteria</taxon>
        <taxon>Pseudomonadati</taxon>
        <taxon>Pseudomonadota</taxon>
        <taxon>Alphaproteobacteria</taxon>
        <taxon>Hyphomicrobiales</taxon>
        <taxon>Rhizobiaceae</taxon>
        <taxon>Rhizobium/Agrobacterium group</taxon>
        <taxon>Rhizobium</taxon>
    </lineage>
</organism>
<dbReference type="Pfam" id="PF00106">
    <property type="entry name" value="adh_short"/>
    <property type="match status" value="1"/>
</dbReference>
<accession>A0A7S4ZSE9</accession>
<dbReference type="PROSITE" id="PS00061">
    <property type="entry name" value="ADH_SHORT"/>
    <property type="match status" value="1"/>
</dbReference>
<evidence type="ECO:0000256" key="1">
    <source>
        <dbReference type="ARBA" id="ARBA00006484"/>
    </source>
</evidence>